<evidence type="ECO:0000313" key="2">
    <source>
        <dbReference type="EMBL" id="KYC40308.1"/>
    </source>
</evidence>
<feature type="domain" description="Knr4/Smi1-like" evidence="1">
    <location>
        <begin position="21"/>
        <end position="139"/>
    </location>
</feature>
<evidence type="ECO:0000259" key="1">
    <source>
        <dbReference type="Pfam" id="PF09346"/>
    </source>
</evidence>
<comment type="caution">
    <text evidence="2">The sequence shown here is derived from an EMBL/GenBank/DDBJ whole genome shotgun (WGS) entry which is preliminary data.</text>
</comment>
<proteinExistence type="predicted"/>
<dbReference type="AlphaFoldDB" id="A0A139X6H9"/>
<sequence length="159" mass="18683">MRYPTAKQMNLSCQILPPEPWEPKRLEEILEIKLPESVQQLWNKTSELRLFEDTTYGQWGLIVWSPYQTIEEQEKKISQRLEDFRVSDLILGEFLGDSELLVLRCNEQTPDFGEVMIALPLDEREEWYKAASSLEEFLSNFIAARGEKFWENRAPVVVS</sequence>
<dbReference type="Pfam" id="PF09346">
    <property type="entry name" value="SMI1_KNR4"/>
    <property type="match status" value="1"/>
</dbReference>
<dbReference type="Proteomes" id="UP000076925">
    <property type="component" value="Unassembled WGS sequence"/>
</dbReference>
<dbReference type="STRING" id="128403.WA1_27650"/>
<reference evidence="2 3" key="1">
    <citation type="journal article" date="2013" name="Genome Biol. Evol.">
        <title>Genomes of Stigonematalean cyanobacteria (subsection V) and the evolution of oxygenic photosynthesis from prokaryotes to plastids.</title>
        <authorList>
            <person name="Dagan T."/>
            <person name="Roettger M."/>
            <person name="Stucken K."/>
            <person name="Landan G."/>
            <person name="Koch R."/>
            <person name="Major P."/>
            <person name="Gould S.B."/>
            <person name="Goremykin V.V."/>
            <person name="Rippka R."/>
            <person name="Tandeau de Marsac N."/>
            <person name="Gugger M."/>
            <person name="Lockhart P.J."/>
            <person name="Allen J.F."/>
            <person name="Brune I."/>
            <person name="Maus I."/>
            <person name="Puhler A."/>
            <person name="Martin W.F."/>
        </authorList>
    </citation>
    <scope>NUCLEOTIDE SEQUENCE [LARGE SCALE GENOMIC DNA]</scope>
    <source>
        <strain evidence="2 3">PCC 7110</strain>
    </source>
</reference>
<evidence type="ECO:0000313" key="3">
    <source>
        <dbReference type="Proteomes" id="UP000076925"/>
    </source>
</evidence>
<dbReference type="EMBL" id="ANNX02000030">
    <property type="protein sequence ID" value="KYC40308.1"/>
    <property type="molecule type" value="Genomic_DNA"/>
</dbReference>
<accession>A0A139X6H9</accession>
<protein>
    <recommendedName>
        <fullName evidence="1">Knr4/Smi1-like domain-containing protein</fullName>
    </recommendedName>
</protein>
<dbReference type="InterPro" id="IPR037883">
    <property type="entry name" value="Knr4/Smi1-like_sf"/>
</dbReference>
<organism evidence="2 3">
    <name type="scientific">Scytonema hofmannii PCC 7110</name>
    <dbReference type="NCBI Taxonomy" id="128403"/>
    <lineage>
        <taxon>Bacteria</taxon>
        <taxon>Bacillati</taxon>
        <taxon>Cyanobacteriota</taxon>
        <taxon>Cyanophyceae</taxon>
        <taxon>Nostocales</taxon>
        <taxon>Scytonemataceae</taxon>
        <taxon>Scytonema</taxon>
    </lineage>
</organism>
<name>A0A139X6H9_9CYAN</name>
<dbReference type="InterPro" id="IPR018958">
    <property type="entry name" value="Knr4/Smi1-like_dom"/>
</dbReference>
<dbReference type="Gene3D" id="3.40.1580.10">
    <property type="entry name" value="SMI1/KNR4-like"/>
    <property type="match status" value="1"/>
</dbReference>
<keyword evidence="3" id="KW-1185">Reference proteome</keyword>
<gene>
    <name evidence="2" type="ORF">WA1_27650</name>
</gene>